<feature type="region of interest" description="Disordered" evidence="1">
    <location>
        <begin position="1"/>
        <end position="23"/>
    </location>
</feature>
<feature type="compositionally biased region" description="Basic and acidic residues" evidence="1">
    <location>
        <begin position="114"/>
        <end position="123"/>
    </location>
</feature>
<keyword evidence="3" id="KW-1185">Reference proteome</keyword>
<dbReference type="AlphaFoldDB" id="A0A5B7HUI7"/>
<dbReference type="Proteomes" id="UP000324222">
    <property type="component" value="Unassembled WGS sequence"/>
</dbReference>
<gene>
    <name evidence="2" type="ORF">E2C01_067251</name>
</gene>
<evidence type="ECO:0000313" key="3">
    <source>
        <dbReference type="Proteomes" id="UP000324222"/>
    </source>
</evidence>
<comment type="caution">
    <text evidence="2">The sequence shown here is derived from an EMBL/GenBank/DDBJ whole genome shotgun (WGS) entry which is preliminary data.</text>
</comment>
<sequence length="123" mass="13959">MRTLGDRGVSKRTGSNPYHDPSVAKRITTVSKYVNTTSGGNFTFKEISRTPPRENHIIEDPSGNRWKVMTPGGGRVIHGSPARHAPRIPVTHDYHHRCSNQLRLPSQRRKLRPRQTENDTALR</sequence>
<name>A0A5B7HUI7_PORTR</name>
<reference evidence="2 3" key="1">
    <citation type="submission" date="2019-05" db="EMBL/GenBank/DDBJ databases">
        <title>Another draft genome of Portunus trituberculatus and its Hox gene families provides insights of decapod evolution.</title>
        <authorList>
            <person name="Jeong J.-H."/>
            <person name="Song I."/>
            <person name="Kim S."/>
            <person name="Choi T."/>
            <person name="Kim D."/>
            <person name="Ryu S."/>
            <person name="Kim W."/>
        </authorList>
    </citation>
    <scope>NUCLEOTIDE SEQUENCE [LARGE SCALE GENOMIC DNA]</scope>
    <source>
        <tissue evidence="2">Muscle</tissue>
    </source>
</reference>
<proteinExistence type="predicted"/>
<evidence type="ECO:0000313" key="2">
    <source>
        <dbReference type="EMBL" id="MPC72937.1"/>
    </source>
</evidence>
<dbReference type="EMBL" id="VSRR010035715">
    <property type="protein sequence ID" value="MPC72937.1"/>
    <property type="molecule type" value="Genomic_DNA"/>
</dbReference>
<accession>A0A5B7HUI7</accession>
<protein>
    <submittedName>
        <fullName evidence="2">Uncharacterized protein</fullName>
    </submittedName>
</protein>
<evidence type="ECO:0000256" key="1">
    <source>
        <dbReference type="SAM" id="MobiDB-lite"/>
    </source>
</evidence>
<organism evidence="2 3">
    <name type="scientific">Portunus trituberculatus</name>
    <name type="common">Swimming crab</name>
    <name type="synonym">Neptunus trituberculatus</name>
    <dbReference type="NCBI Taxonomy" id="210409"/>
    <lineage>
        <taxon>Eukaryota</taxon>
        <taxon>Metazoa</taxon>
        <taxon>Ecdysozoa</taxon>
        <taxon>Arthropoda</taxon>
        <taxon>Crustacea</taxon>
        <taxon>Multicrustacea</taxon>
        <taxon>Malacostraca</taxon>
        <taxon>Eumalacostraca</taxon>
        <taxon>Eucarida</taxon>
        <taxon>Decapoda</taxon>
        <taxon>Pleocyemata</taxon>
        <taxon>Brachyura</taxon>
        <taxon>Eubrachyura</taxon>
        <taxon>Portunoidea</taxon>
        <taxon>Portunidae</taxon>
        <taxon>Portuninae</taxon>
        <taxon>Portunus</taxon>
    </lineage>
</organism>
<feature type="region of interest" description="Disordered" evidence="1">
    <location>
        <begin position="99"/>
        <end position="123"/>
    </location>
</feature>